<dbReference type="GO" id="GO:0004540">
    <property type="term" value="F:RNA nuclease activity"/>
    <property type="evidence" value="ECO:0007669"/>
    <property type="project" value="InterPro"/>
</dbReference>
<dbReference type="GO" id="GO:0000287">
    <property type="term" value="F:magnesium ion binding"/>
    <property type="evidence" value="ECO:0007669"/>
    <property type="project" value="UniProtKB-UniRule"/>
</dbReference>
<reference evidence="10" key="1">
    <citation type="journal article" date="2021" name="Microb. Physiol.">
        <title>Proteogenomic Insights into the Physiology of Marine, Sulfate-Reducing, Filamentous Desulfonema limicola and Desulfonema magnum.</title>
        <authorList>
            <person name="Schnaars V."/>
            <person name="Wohlbrand L."/>
            <person name="Scheve S."/>
            <person name="Hinrichs C."/>
            <person name="Reinhardt R."/>
            <person name="Rabus R."/>
        </authorList>
    </citation>
    <scope>NUCLEOTIDE SEQUENCE</scope>
    <source>
        <strain evidence="10">4be13</strain>
    </source>
</reference>
<feature type="domain" description="PIN" evidence="9">
    <location>
        <begin position="4"/>
        <end position="120"/>
    </location>
</feature>
<dbReference type="InterPro" id="IPR002716">
    <property type="entry name" value="PIN_dom"/>
</dbReference>
<protein>
    <recommendedName>
        <fullName evidence="8">Ribonuclease VapC</fullName>
        <shortName evidence="8">RNase VapC</shortName>
        <ecNumber evidence="8">3.1.-.-</ecNumber>
    </recommendedName>
    <alternativeName>
        <fullName evidence="8">Toxin VapC</fullName>
    </alternativeName>
</protein>
<dbReference type="HAMAP" id="MF_00265">
    <property type="entry name" value="VapC_Nob1"/>
    <property type="match status" value="1"/>
</dbReference>
<evidence type="ECO:0000256" key="8">
    <source>
        <dbReference type="HAMAP-Rule" id="MF_00265"/>
    </source>
</evidence>
<gene>
    <name evidence="8" type="primary">vapC</name>
    <name evidence="10" type="ORF">dnm_011040</name>
</gene>
<keyword evidence="2 8" id="KW-1277">Toxin-antitoxin system</keyword>
<evidence type="ECO:0000313" key="10">
    <source>
        <dbReference type="EMBL" id="QTA85100.1"/>
    </source>
</evidence>
<dbReference type="AlphaFoldDB" id="A0A975BGY6"/>
<evidence type="ECO:0000256" key="4">
    <source>
        <dbReference type="ARBA" id="ARBA00022723"/>
    </source>
</evidence>
<keyword evidence="11" id="KW-1185">Reference proteome</keyword>
<keyword evidence="6 8" id="KW-0460">Magnesium</keyword>
<evidence type="ECO:0000256" key="1">
    <source>
        <dbReference type="ARBA" id="ARBA00001946"/>
    </source>
</evidence>
<evidence type="ECO:0000259" key="9">
    <source>
        <dbReference type="Pfam" id="PF01850"/>
    </source>
</evidence>
<dbReference type="GO" id="GO:0090729">
    <property type="term" value="F:toxin activity"/>
    <property type="evidence" value="ECO:0007669"/>
    <property type="project" value="UniProtKB-KW"/>
</dbReference>
<dbReference type="Proteomes" id="UP000663722">
    <property type="component" value="Chromosome"/>
</dbReference>
<evidence type="ECO:0000256" key="2">
    <source>
        <dbReference type="ARBA" id="ARBA00022649"/>
    </source>
</evidence>
<keyword evidence="8" id="KW-0800">Toxin</keyword>
<dbReference type="KEGG" id="dmm:dnm_011040"/>
<dbReference type="SUPFAM" id="SSF88723">
    <property type="entry name" value="PIN domain-like"/>
    <property type="match status" value="1"/>
</dbReference>
<feature type="binding site" evidence="8">
    <location>
        <position position="95"/>
    </location>
    <ligand>
        <name>Mg(2+)</name>
        <dbReference type="ChEBI" id="CHEBI:18420"/>
    </ligand>
</feature>
<comment type="similarity">
    <text evidence="7 8">Belongs to the PINc/VapC protein family.</text>
</comment>
<dbReference type="Pfam" id="PF01850">
    <property type="entry name" value="PIN"/>
    <property type="match status" value="1"/>
</dbReference>
<dbReference type="InterPro" id="IPR050556">
    <property type="entry name" value="Type_II_TA_system_RNase"/>
</dbReference>
<name>A0A975BGY6_9BACT</name>
<proteinExistence type="inferred from homology"/>
<dbReference type="InterPro" id="IPR022907">
    <property type="entry name" value="VapC_family"/>
</dbReference>
<dbReference type="GO" id="GO:0016787">
    <property type="term" value="F:hydrolase activity"/>
    <property type="evidence" value="ECO:0007669"/>
    <property type="project" value="UniProtKB-KW"/>
</dbReference>
<evidence type="ECO:0000313" key="11">
    <source>
        <dbReference type="Proteomes" id="UP000663722"/>
    </source>
</evidence>
<evidence type="ECO:0000256" key="5">
    <source>
        <dbReference type="ARBA" id="ARBA00022801"/>
    </source>
</evidence>
<organism evidence="10 11">
    <name type="scientific">Desulfonema magnum</name>
    <dbReference type="NCBI Taxonomy" id="45655"/>
    <lineage>
        <taxon>Bacteria</taxon>
        <taxon>Pseudomonadati</taxon>
        <taxon>Thermodesulfobacteriota</taxon>
        <taxon>Desulfobacteria</taxon>
        <taxon>Desulfobacterales</taxon>
        <taxon>Desulfococcaceae</taxon>
        <taxon>Desulfonema</taxon>
    </lineage>
</organism>
<accession>A0A975BGY6</accession>
<evidence type="ECO:0000256" key="7">
    <source>
        <dbReference type="ARBA" id="ARBA00038093"/>
    </source>
</evidence>
<feature type="binding site" evidence="8">
    <location>
        <position position="5"/>
    </location>
    <ligand>
        <name>Mg(2+)</name>
        <dbReference type="ChEBI" id="CHEBI:18420"/>
    </ligand>
</feature>
<comment type="cofactor">
    <cofactor evidence="1 8">
        <name>Mg(2+)</name>
        <dbReference type="ChEBI" id="CHEBI:18420"/>
    </cofactor>
</comment>
<dbReference type="EMBL" id="CP061800">
    <property type="protein sequence ID" value="QTA85100.1"/>
    <property type="molecule type" value="Genomic_DNA"/>
</dbReference>
<dbReference type="PANTHER" id="PTHR33653:SF1">
    <property type="entry name" value="RIBONUCLEASE VAPC2"/>
    <property type="match status" value="1"/>
</dbReference>
<evidence type="ECO:0000256" key="3">
    <source>
        <dbReference type="ARBA" id="ARBA00022722"/>
    </source>
</evidence>
<dbReference type="EC" id="3.1.-.-" evidence="8"/>
<dbReference type="InterPro" id="IPR029060">
    <property type="entry name" value="PIN-like_dom_sf"/>
</dbReference>
<dbReference type="PANTHER" id="PTHR33653">
    <property type="entry name" value="RIBONUCLEASE VAPC2"/>
    <property type="match status" value="1"/>
</dbReference>
<keyword evidence="5 8" id="KW-0378">Hydrolase</keyword>
<sequence>MRHLDTCIVIAYLNGNQAVAEKLKSHLPDVAISSLVLGELLYGARASARSTENLRNLNAFAQLVDIIDFNQASADSYSRIRLSLRRKGRPSGETDMLIAAIAVADNAIFVTDNTKHFQHIENLRLENWLRE</sequence>
<keyword evidence="3 8" id="KW-0540">Nuclease</keyword>
<dbReference type="RefSeq" id="WP_207681295.1">
    <property type="nucleotide sequence ID" value="NZ_CP061800.1"/>
</dbReference>
<evidence type="ECO:0000256" key="6">
    <source>
        <dbReference type="ARBA" id="ARBA00022842"/>
    </source>
</evidence>
<dbReference type="Gene3D" id="3.40.50.1010">
    <property type="entry name" value="5'-nuclease"/>
    <property type="match status" value="1"/>
</dbReference>
<comment type="function">
    <text evidence="8">Toxic component of a toxin-antitoxin (TA) system. An RNase.</text>
</comment>
<keyword evidence="4 8" id="KW-0479">Metal-binding</keyword>